<proteinExistence type="predicted"/>
<reference evidence="2 3" key="2">
    <citation type="submission" date="2024-09" db="EMBL/GenBank/DDBJ databases">
        <title>Draft genome sequence of Candidatus Magnetaquicoccaceae bacterium FCR-1.</title>
        <authorList>
            <person name="Shimoshige H."/>
            <person name="Shimamura S."/>
            <person name="Taoka A."/>
            <person name="Kobayashi H."/>
            <person name="Maekawa T."/>
        </authorList>
    </citation>
    <scope>NUCLEOTIDE SEQUENCE [LARGE SCALE GENOMIC DNA]</scope>
    <source>
        <strain evidence="2 3">FCR-1</strain>
    </source>
</reference>
<evidence type="ECO:0000313" key="2">
    <source>
        <dbReference type="EMBL" id="GAB0055831.1"/>
    </source>
</evidence>
<dbReference type="InterPro" id="IPR010486">
    <property type="entry name" value="HNS-dep_expression_A/B"/>
</dbReference>
<name>A0ABQ0C4L3_9PROT</name>
<feature type="chain" id="PRO_5046535562" description="Acid stress chaperone HdeA" evidence="1">
    <location>
        <begin position="24"/>
        <end position="110"/>
    </location>
</feature>
<keyword evidence="1" id="KW-0732">Signal</keyword>
<dbReference type="EMBL" id="BAAFGK010000001">
    <property type="protein sequence ID" value="GAB0055831.1"/>
    <property type="molecule type" value="Genomic_DNA"/>
</dbReference>
<evidence type="ECO:0000313" key="3">
    <source>
        <dbReference type="Proteomes" id="UP001628193"/>
    </source>
</evidence>
<dbReference type="Proteomes" id="UP001628193">
    <property type="component" value="Unassembled WGS sequence"/>
</dbReference>
<feature type="signal peptide" evidence="1">
    <location>
        <begin position="1"/>
        <end position="23"/>
    </location>
</feature>
<sequence>MKKLIFSSLAFCTVLLAMNPVHAKKQSQDSGNIDFGSYTCGQFLKEAAEGDEEDIGVVLMWIDGYLSGVSGDTVWKPSDFTRFSERLANHCASNPKTNLLEAAKSKGIQH</sequence>
<keyword evidence="3" id="KW-1185">Reference proteome</keyword>
<dbReference type="RefSeq" id="WP_420903543.1">
    <property type="nucleotide sequence ID" value="NZ_BAAFGK010000001.1"/>
</dbReference>
<evidence type="ECO:0000256" key="1">
    <source>
        <dbReference type="SAM" id="SignalP"/>
    </source>
</evidence>
<gene>
    <name evidence="2" type="ORF">SIID45300_00128</name>
</gene>
<protein>
    <recommendedName>
        <fullName evidence="4">Acid stress chaperone HdeA</fullName>
    </recommendedName>
</protein>
<comment type="caution">
    <text evidence="2">The sequence shown here is derived from an EMBL/GenBank/DDBJ whole genome shotgun (WGS) entry which is preliminary data.</text>
</comment>
<accession>A0ABQ0C4L3</accession>
<organism evidence="2 3">
    <name type="scientific">Candidatus Magnetaquiglobus chichijimensis</name>
    <dbReference type="NCBI Taxonomy" id="3141448"/>
    <lineage>
        <taxon>Bacteria</taxon>
        <taxon>Pseudomonadati</taxon>
        <taxon>Pseudomonadota</taxon>
        <taxon>Magnetococcia</taxon>
        <taxon>Magnetococcales</taxon>
        <taxon>Candidatus Magnetaquicoccaceae</taxon>
        <taxon>Candidatus Magnetaquiglobus</taxon>
    </lineage>
</organism>
<reference evidence="2 3" key="1">
    <citation type="submission" date="2024-05" db="EMBL/GenBank/DDBJ databases">
        <authorList>
            <consortium name="Candidatus Magnetaquicoccaceae bacterium FCR-1 genome sequencing consortium"/>
            <person name="Shimoshige H."/>
            <person name="Shimamura S."/>
            <person name="Taoka A."/>
            <person name="Kobayashi H."/>
            <person name="Maekawa T."/>
        </authorList>
    </citation>
    <scope>NUCLEOTIDE SEQUENCE [LARGE SCALE GENOMIC DNA]</scope>
    <source>
        <strain evidence="2 3">FCR-1</strain>
    </source>
</reference>
<evidence type="ECO:0008006" key="4">
    <source>
        <dbReference type="Google" id="ProtNLM"/>
    </source>
</evidence>
<dbReference type="Pfam" id="PF06411">
    <property type="entry name" value="HdeA"/>
    <property type="match status" value="1"/>
</dbReference>